<feature type="domain" description="Flagellar M-ring C-terminal" evidence="12">
    <location>
        <begin position="251"/>
        <end position="395"/>
    </location>
</feature>
<keyword evidence="13" id="KW-0282">Flagellum</keyword>
<reference evidence="13" key="1">
    <citation type="submission" date="2023-03" db="EMBL/GenBank/DDBJ databases">
        <title>Stygiobacter electus gen. nov., sp. nov., facultatively anaerobic thermotolerant bacterium of the class Ignavibacteria from a well of Yessentuki mineral water deposit.</title>
        <authorList>
            <person name="Podosokorskaya O.A."/>
            <person name="Elcheninov A.G."/>
            <person name="Petrova N.F."/>
            <person name="Zavarzina D.G."/>
            <person name="Kublanov I.V."/>
            <person name="Merkel A.Y."/>
        </authorList>
    </citation>
    <scope>NUCLEOTIDE SEQUENCE</scope>
    <source>
        <strain evidence="13">09-Me</strain>
    </source>
</reference>
<keyword evidence="7 10" id="KW-0472">Membrane</keyword>
<dbReference type="PANTHER" id="PTHR30046:SF0">
    <property type="entry name" value="FLAGELLAR M-RING PROTEIN"/>
    <property type="match status" value="1"/>
</dbReference>
<evidence type="ECO:0000256" key="10">
    <source>
        <dbReference type="SAM" id="Phobius"/>
    </source>
</evidence>
<comment type="function">
    <text evidence="9">The M ring may be actively involved in energy transduction.</text>
</comment>
<name>A0AAE3TBW0_9BACT</name>
<dbReference type="RefSeq" id="WP_321535031.1">
    <property type="nucleotide sequence ID" value="NZ_JARGDL010000003.1"/>
</dbReference>
<comment type="subcellular location">
    <subcellularLocation>
        <location evidence="1 9">Bacterial flagellum basal body</location>
    </subcellularLocation>
    <subcellularLocation>
        <location evidence="2">Cell membrane</location>
        <topology evidence="2">Multi-pass membrane protein</topology>
    </subcellularLocation>
</comment>
<dbReference type="NCBIfam" id="TIGR00206">
    <property type="entry name" value="fliF"/>
    <property type="match status" value="1"/>
</dbReference>
<evidence type="ECO:0000256" key="7">
    <source>
        <dbReference type="ARBA" id="ARBA00023136"/>
    </source>
</evidence>
<keyword evidence="13" id="KW-0966">Cell projection</keyword>
<dbReference type="GO" id="GO:0005886">
    <property type="term" value="C:plasma membrane"/>
    <property type="evidence" value="ECO:0007669"/>
    <property type="project" value="UniProtKB-SubCell"/>
</dbReference>
<keyword evidence="5 10" id="KW-0812">Transmembrane</keyword>
<dbReference type="PIRSF" id="PIRSF004862">
    <property type="entry name" value="FliF"/>
    <property type="match status" value="1"/>
</dbReference>
<organism evidence="13 14">
    <name type="scientific">Stygiobacter electus</name>
    <dbReference type="NCBI Taxonomy" id="3032292"/>
    <lineage>
        <taxon>Bacteria</taxon>
        <taxon>Pseudomonadati</taxon>
        <taxon>Ignavibacteriota</taxon>
        <taxon>Ignavibacteria</taxon>
        <taxon>Ignavibacteriales</taxon>
        <taxon>Melioribacteraceae</taxon>
        <taxon>Stygiobacter</taxon>
    </lineage>
</organism>
<protein>
    <recommendedName>
        <fullName evidence="9">Flagellar M-ring protein</fullName>
    </recommendedName>
</protein>
<dbReference type="Gene3D" id="3.30.300.30">
    <property type="match status" value="1"/>
</dbReference>
<evidence type="ECO:0000256" key="6">
    <source>
        <dbReference type="ARBA" id="ARBA00022989"/>
    </source>
</evidence>
<dbReference type="Pfam" id="PF01514">
    <property type="entry name" value="YscJ_FliF"/>
    <property type="match status" value="1"/>
</dbReference>
<evidence type="ECO:0000256" key="9">
    <source>
        <dbReference type="PIRNR" id="PIRNR004862"/>
    </source>
</evidence>
<accession>A0AAE3TBW0</accession>
<sequence length="538" mass="59337">MNTNPLQAFFGILGKLNPKQKIMLGVSVITTLALLTLLIFVLNEPTYSTLYSNLSQEDAAKVVEYLSGQKIVYKLDDNGQTIKVQREKVYELRLALASKGIPSSGVIGYEIFDKSTMGMSEFMQKLNYKRALEGELSRTIQQQDGVLAARVHIVIPQKSLFKEEEKQPTASVVLKLKNNSTPPKENIEAIVNLLTGSVEGLQASKVSIIDTKGRILNTETDDGPLALASSKQYEIKKSVEKYLVEKAQAILDNVVGYGNAMVQVNADLNFDQVEKTMEQYDPESQVVVSENTVKVNNTGKQNADSTAASNENSITNYETSKTIQRVVEGSGNIKRLSVAVVINDIPKEVKKGDKTEIIYEPRPTDQVKKLEEIVKNAVGVDPIRNDQFSIVNIPFETKTLENTIEEAGTASMPNTNEMINLIFIVVAIVASLFVLKSLMKKLKTERIVIGTVNTGNYAMESMPVGSITSGSNQEPKATAAIAAAKKKKMLVPMGDIEDEISEDALVKKQQQERIINYVTKNPMDAAKLINAWMHEDEI</sequence>
<comment type="similarity">
    <text evidence="3 9">Belongs to the FliF family.</text>
</comment>
<evidence type="ECO:0000256" key="1">
    <source>
        <dbReference type="ARBA" id="ARBA00004117"/>
    </source>
</evidence>
<dbReference type="EMBL" id="JARGDL010000003">
    <property type="protein sequence ID" value="MDF1611265.1"/>
    <property type="molecule type" value="Genomic_DNA"/>
</dbReference>
<dbReference type="InterPro" id="IPR000067">
    <property type="entry name" value="FlgMring_FliF"/>
</dbReference>
<proteinExistence type="inferred from homology"/>
<evidence type="ECO:0000313" key="14">
    <source>
        <dbReference type="Proteomes" id="UP001221302"/>
    </source>
</evidence>
<dbReference type="PRINTS" id="PR01009">
    <property type="entry name" value="FLGMRINGFLIF"/>
</dbReference>
<dbReference type="PANTHER" id="PTHR30046">
    <property type="entry name" value="FLAGELLAR M-RING PROTEIN"/>
    <property type="match status" value="1"/>
</dbReference>
<evidence type="ECO:0000256" key="4">
    <source>
        <dbReference type="ARBA" id="ARBA00022475"/>
    </source>
</evidence>
<feature type="transmembrane region" description="Helical" evidence="10">
    <location>
        <begin position="418"/>
        <end position="435"/>
    </location>
</feature>
<keyword evidence="4" id="KW-1003">Cell membrane</keyword>
<dbReference type="GO" id="GO:0009431">
    <property type="term" value="C:bacterial-type flagellum basal body, MS ring"/>
    <property type="evidence" value="ECO:0007669"/>
    <property type="project" value="InterPro"/>
</dbReference>
<evidence type="ECO:0000256" key="3">
    <source>
        <dbReference type="ARBA" id="ARBA00007971"/>
    </source>
</evidence>
<dbReference type="GO" id="GO:0071973">
    <property type="term" value="P:bacterial-type flagellum-dependent cell motility"/>
    <property type="evidence" value="ECO:0007669"/>
    <property type="project" value="InterPro"/>
</dbReference>
<keyword evidence="13" id="KW-0969">Cilium</keyword>
<gene>
    <name evidence="13" type="primary">fliF</name>
    <name evidence="13" type="ORF">P0M35_03820</name>
</gene>
<dbReference type="InterPro" id="IPR043427">
    <property type="entry name" value="YscJ/FliF"/>
</dbReference>
<feature type="transmembrane region" description="Helical" evidence="10">
    <location>
        <begin position="22"/>
        <end position="42"/>
    </location>
</feature>
<comment type="caution">
    <text evidence="13">The sequence shown here is derived from an EMBL/GenBank/DDBJ whole genome shotgun (WGS) entry which is preliminary data.</text>
</comment>
<dbReference type="InterPro" id="IPR013556">
    <property type="entry name" value="Flag_M-ring_C"/>
</dbReference>
<evidence type="ECO:0000259" key="12">
    <source>
        <dbReference type="Pfam" id="PF08345"/>
    </source>
</evidence>
<feature type="domain" description="Flagellar M-ring N-terminal" evidence="11">
    <location>
        <begin position="43"/>
        <end position="217"/>
    </location>
</feature>
<dbReference type="AlphaFoldDB" id="A0AAE3TBW0"/>
<dbReference type="InterPro" id="IPR006182">
    <property type="entry name" value="FliF_N_dom"/>
</dbReference>
<dbReference type="GO" id="GO:0003774">
    <property type="term" value="F:cytoskeletal motor activity"/>
    <property type="evidence" value="ECO:0007669"/>
    <property type="project" value="InterPro"/>
</dbReference>
<dbReference type="Pfam" id="PF08345">
    <property type="entry name" value="YscJ_FliF_C"/>
    <property type="match status" value="1"/>
</dbReference>
<keyword evidence="6 10" id="KW-1133">Transmembrane helix</keyword>
<dbReference type="InterPro" id="IPR045851">
    <property type="entry name" value="AMP-bd_C_sf"/>
</dbReference>
<keyword evidence="14" id="KW-1185">Reference proteome</keyword>
<evidence type="ECO:0000256" key="2">
    <source>
        <dbReference type="ARBA" id="ARBA00004651"/>
    </source>
</evidence>
<evidence type="ECO:0000256" key="8">
    <source>
        <dbReference type="ARBA" id="ARBA00023143"/>
    </source>
</evidence>
<evidence type="ECO:0000313" key="13">
    <source>
        <dbReference type="EMBL" id="MDF1611265.1"/>
    </source>
</evidence>
<evidence type="ECO:0000256" key="5">
    <source>
        <dbReference type="ARBA" id="ARBA00022692"/>
    </source>
</evidence>
<keyword evidence="8 9" id="KW-0975">Bacterial flagellum</keyword>
<dbReference type="Proteomes" id="UP001221302">
    <property type="component" value="Unassembled WGS sequence"/>
</dbReference>
<evidence type="ECO:0000259" key="11">
    <source>
        <dbReference type="Pfam" id="PF01514"/>
    </source>
</evidence>